<dbReference type="Gene3D" id="3.50.50.60">
    <property type="entry name" value="FAD/NAD(P)-binding domain"/>
    <property type="match status" value="1"/>
</dbReference>
<dbReference type="GO" id="GO:0050660">
    <property type="term" value="F:flavin adenine dinucleotide binding"/>
    <property type="evidence" value="ECO:0007669"/>
    <property type="project" value="InterPro"/>
</dbReference>
<evidence type="ECO:0000313" key="6">
    <source>
        <dbReference type="EMBL" id="MCJ7858473.1"/>
    </source>
</evidence>
<feature type="domain" description="FAD dependent oxidoreductase" evidence="5">
    <location>
        <begin position="5"/>
        <end position="384"/>
    </location>
</feature>
<dbReference type="GO" id="GO:0008115">
    <property type="term" value="F:sarcosine oxidase activity"/>
    <property type="evidence" value="ECO:0007669"/>
    <property type="project" value="TreeGrafter"/>
</dbReference>
<gene>
    <name evidence="6" type="ORF">MUN33_07050</name>
</gene>
<dbReference type="SUPFAM" id="SSF54373">
    <property type="entry name" value="FAD-linked reductases, C-terminal domain"/>
    <property type="match status" value="1"/>
</dbReference>
<keyword evidence="7" id="KW-1185">Reference proteome</keyword>
<dbReference type="InterPro" id="IPR036188">
    <property type="entry name" value="FAD/NAD-bd_sf"/>
</dbReference>
<accession>A0A9X1WHT0</accession>
<protein>
    <submittedName>
        <fullName evidence="6">FAD-dependent oxidoreductase</fullName>
    </submittedName>
</protein>
<dbReference type="Pfam" id="PF01266">
    <property type="entry name" value="DAO"/>
    <property type="match status" value="1"/>
</dbReference>
<dbReference type="SUPFAM" id="SSF51905">
    <property type="entry name" value="FAD/NAD(P)-binding domain"/>
    <property type="match status" value="1"/>
</dbReference>
<dbReference type="Proteomes" id="UP001139207">
    <property type="component" value="Unassembled WGS sequence"/>
</dbReference>
<dbReference type="InterPro" id="IPR006076">
    <property type="entry name" value="FAD-dep_OxRdtase"/>
</dbReference>
<dbReference type="RefSeq" id="WP_244804195.1">
    <property type="nucleotide sequence ID" value="NZ_JALIEA010000012.1"/>
</dbReference>
<keyword evidence="2" id="KW-0285">Flavoprotein</keyword>
<dbReference type="InterPro" id="IPR045170">
    <property type="entry name" value="MTOX"/>
</dbReference>
<evidence type="ECO:0000259" key="5">
    <source>
        <dbReference type="Pfam" id="PF01266"/>
    </source>
</evidence>
<organism evidence="6 7">
    <name type="scientific">Corynebacterium kalidii</name>
    <dbReference type="NCBI Taxonomy" id="2931982"/>
    <lineage>
        <taxon>Bacteria</taxon>
        <taxon>Bacillati</taxon>
        <taxon>Actinomycetota</taxon>
        <taxon>Actinomycetes</taxon>
        <taxon>Mycobacteriales</taxon>
        <taxon>Corynebacteriaceae</taxon>
        <taxon>Corynebacterium</taxon>
    </lineage>
</organism>
<proteinExistence type="predicted"/>
<sequence>MTQTDYLVIGAGLTGTAVARELADLGRSVVLVDRDVPASAHGSSHGSARIFRYPYPDPLYTRLVVEAAAMWDDLEKRSGHRLITPSGAVDHGSLRDPVHLARVLDDAGVEHELLSPADAAARWPHMTFDTGAATGTATATDGNRPVLWHPGAGVIDAESTVHAQAAEARRGGAVVLDRWEAASVRRRGGSRTGYTVTSTTGEVLEAGHVVVCAGGWVNDLLAHTDLPEGFRARLPRARVSQEYAYHFPYRDEADCGATPDGSSTSWPTTIHLREEMQVYTLPGGRDAGHRGQKVAEFNGGRAMPSASLQDGRIDPANRARVVEYVRRYLPGLVPEPFAETTCLFTTLPDDDFLVDTAEAVTVVSPCSGHGAKFAPLIGSMAARLATGRAEVPDRFRARA</sequence>
<dbReference type="PANTHER" id="PTHR10961:SF7">
    <property type="entry name" value="FAD DEPENDENT OXIDOREDUCTASE DOMAIN-CONTAINING PROTEIN"/>
    <property type="match status" value="1"/>
</dbReference>
<evidence type="ECO:0000256" key="1">
    <source>
        <dbReference type="ARBA" id="ARBA00001974"/>
    </source>
</evidence>
<comment type="caution">
    <text evidence="6">The sequence shown here is derived from an EMBL/GenBank/DDBJ whole genome shotgun (WGS) entry which is preliminary data.</text>
</comment>
<dbReference type="AlphaFoldDB" id="A0A9X1WHT0"/>
<evidence type="ECO:0000256" key="3">
    <source>
        <dbReference type="ARBA" id="ARBA00022827"/>
    </source>
</evidence>
<name>A0A9X1WHT0_9CORY</name>
<dbReference type="EMBL" id="JALIEA010000012">
    <property type="protein sequence ID" value="MCJ7858473.1"/>
    <property type="molecule type" value="Genomic_DNA"/>
</dbReference>
<dbReference type="Gene3D" id="3.30.9.10">
    <property type="entry name" value="D-Amino Acid Oxidase, subunit A, domain 2"/>
    <property type="match status" value="1"/>
</dbReference>
<keyword evidence="4" id="KW-0560">Oxidoreductase</keyword>
<evidence type="ECO:0000256" key="2">
    <source>
        <dbReference type="ARBA" id="ARBA00022630"/>
    </source>
</evidence>
<comment type="cofactor">
    <cofactor evidence="1">
        <name>FAD</name>
        <dbReference type="ChEBI" id="CHEBI:57692"/>
    </cofactor>
</comment>
<evidence type="ECO:0000313" key="7">
    <source>
        <dbReference type="Proteomes" id="UP001139207"/>
    </source>
</evidence>
<reference evidence="6" key="1">
    <citation type="submission" date="2022-04" db="EMBL/GenBank/DDBJ databases">
        <title>Corynebacterium kalidii LD5P10.</title>
        <authorList>
            <person name="Sun J.Q."/>
        </authorList>
    </citation>
    <scope>NUCLEOTIDE SEQUENCE</scope>
    <source>
        <strain evidence="6">LD5P10</strain>
    </source>
</reference>
<keyword evidence="3" id="KW-0274">FAD</keyword>
<dbReference type="PANTHER" id="PTHR10961">
    <property type="entry name" value="PEROXISOMAL SARCOSINE OXIDASE"/>
    <property type="match status" value="1"/>
</dbReference>
<evidence type="ECO:0000256" key="4">
    <source>
        <dbReference type="ARBA" id="ARBA00023002"/>
    </source>
</evidence>